<dbReference type="InterPro" id="IPR058842">
    <property type="entry name" value="DCST1_C"/>
</dbReference>
<evidence type="ECO:0000313" key="3">
    <source>
        <dbReference type="EMBL" id="JAG56748.1"/>
    </source>
</evidence>
<sequence length="456" mass="50952">KEKKYNRCILCKAYGAPDDPLTSCVTPGCKGTYCLECFANLQNICTICLNPLQYNDVSDMSEEKDSSDEERNITAIECLGKATPGIITGAYISSESEASTVDSRDFVRELDDAHSNVKDEQYGLDDLPFAPQAFTSHDKEKDWATMQDFELPKGEQAQYAIAEQGIAMTLSHRIRTGFSGLIFAKPVFGRAAEPEYVIDTKRVEHAINIGNDRLRDDSEAEHLSRGSAVRRKLGSIPKKLLTFAKRKMLRSASIRGKHEFSRTSPSRCGSGSSSRRSLPGHFSQLPTNLEENKDNFRFLERGSKRNNRLLQVYYGLHMTNSQYQRVRSWSGSEVDEGCEDSSDFEIVTTKSVSWSANKRNSQKESSRFGDTMTSLAYESSSTSSRCTNTSSKREAATTDTMPIVTGQDSELSESGRTPVEEQPAPIVPVRLSFRDIKVQPTKSQVTHQMFHVDESE</sequence>
<feature type="non-terminal residue" evidence="3">
    <location>
        <position position="1"/>
    </location>
</feature>
<dbReference type="EMBL" id="GBRD01009073">
    <property type="protein sequence ID" value="JAG56748.1"/>
    <property type="molecule type" value="Transcribed_RNA"/>
</dbReference>
<feature type="region of interest" description="Disordered" evidence="1">
    <location>
        <begin position="376"/>
        <end position="427"/>
    </location>
</feature>
<proteinExistence type="predicted"/>
<protein>
    <recommendedName>
        <fullName evidence="2">E3 ubiquitin-protein ligase DCST1-like C-terminal domain-containing protein</fullName>
    </recommendedName>
</protein>
<reference evidence="3" key="1">
    <citation type="submission" date="2014-09" db="EMBL/GenBank/DDBJ databases">
        <authorList>
            <person name="Magalhaes I.L.F."/>
            <person name="Oliveira U."/>
            <person name="Santos F.R."/>
            <person name="Vidigal T.H.D.A."/>
            <person name="Brescovit A.D."/>
            <person name="Santos A.J."/>
        </authorList>
    </citation>
    <scope>NUCLEOTIDE SEQUENCE</scope>
</reference>
<feature type="compositionally biased region" description="Polar residues" evidence="1">
    <location>
        <begin position="406"/>
        <end position="415"/>
    </location>
</feature>
<evidence type="ECO:0000259" key="2">
    <source>
        <dbReference type="Pfam" id="PF26037"/>
    </source>
</evidence>
<organism evidence="3">
    <name type="scientific">Lygus hesperus</name>
    <name type="common">Western plant bug</name>
    <dbReference type="NCBI Taxonomy" id="30085"/>
    <lineage>
        <taxon>Eukaryota</taxon>
        <taxon>Metazoa</taxon>
        <taxon>Ecdysozoa</taxon>
        <taxon>Arthropoda</taxon>
        <taxon>Hexapoda</taxon>
        <taxon>Insecta</taxon>
        <taxon>Pterygota</taxon>
        <taxon>Neoptera</taxon>
        <taxon>Paraneoptera</taxon>
        <taxon>Hemiptera</taxon>
        <taxon>Heteroptera</taxon>
        <taxon>Panheteroptera</taxon>
        <taxon>Cimicomorpha</taxon>
        <taxon>Miridae</taxon>
        <taxon>Mirini</taxon>
        <taxon>Lygus</taxon>
    </lineage>
</organism>
<dbReference type="Pfam" id="PF26037">
    <property type="entry name" value="zf-RING_DCST1_C"/>
    <property type="match status" value="1"/>
</dbReference>
<feature type="compositionally biased region" description="Low complexity" evidence="1">
    <location>
        <begin position="379"/>
        <end position="390"/>
    </location>
</feature>
<name>A0A0K8STX3_LYGHE</name>
<feature type="non-terminal residue" evidence="3">
    <location>
        <position position="456"/>
    </location>
</feature>
<feature type="region of interest" description="Disordered" evidence="1">
    <location>
        <begin position="254"/>
        <end position="286"/>
    </location>
</feature>
<evidence type="ECO:0000256" key="1">
    <source>
        <dbReference type="SAM" id="MobiDB-lite"/>
    </source>
</evidence>
<feature type="compositionally biased region" description="Low complexity" evidence="1">
    <location>
        <begin position="262"/>
        <end position="277"/>
    </location>
</feature>
<dbReference type="AlphaFoldDB" id="A0A0K8STX3"/>
<accession>A0A0K8STX3</accession>
<feature type="domain" description="E3 ubiquitin-protein ligase DCST1-like C-terminal" evidence="2">
    <location>
        <begin position="7"/>
        <end position="51"/>
    </location>
</feature>